<evidence type="ECO:0000313" key="2">
    <source>
        <dbReference type="Proteomes" id="UP001470230"/>
    </source>
</evidence>
<comment type="caution">
    <text evidence="1">The sequence shown here is derived from an EMBL/GenBank/DDBJ whole genome shotgun (WGS) entry which is preliminary data.</text>
</comment>
<dbReference type="Proteomes" id="UP001470230">
    <property type="component" value="Unassembled WGS sequence"/>
</dbReference>
<gene>
    <name evidence="1" type="ORF">M9Y10_008965</name>
</gene>
<organism evidence="1 2">
    <name type="scientific">Tritrichomonas musculus</name>
    <dbReference type="NCBI Taxonomy" id="1915356"/>
    <lineage>
        <taxon>Eukaryota</taxon>
        <taxon>Metamonada</taxon>
        <taxon>Parabasalia</taxon>
        <taxon>Tritrichomonadida</taxon>
        <taxon>Tritrichomonadidae</taxon>
        <taxon>Tritrichomonas</taxon>
    </lineage>
</organism>
<proteinExistence type="predicted"/>
<name>A0ABR2J0C8_9EUKA</name>
<sequence>MTEPANKAGIVFFVDSFSWSKKKTPLQIDYDAIDKSLFDKSSFNEVLGLDTLNHLYFDSKNMQYKEVFSDGEMRMPSGIPLFLKIRVGTHKT</sequence>
<keyword evidence="2" id="KW-1185">Reference proteome</keyword>
<evidence type="ECO:0000313" key="1">
    <source>
        <dbReference type="EMBL" id="KAK8871052.1"/>
    </source>
</evidence>
<accession>A0ABR2J0C8</accession>
<protein>
    <submittedName>
        <fullName evidence="1">Uncharacterized protein</fullName>
    </submittedName>
</protein>
<dbReference type="EMBL" id="JAPFFF010000014">
    <property type="protein sequence ID" value="KAK8871052.1"/>
    <property type="molecule type" value="Genomic_DNA"/>
</dbReference>
<reference evidence="1 2" key="1">
    <citation type="submission" date="2024-04" db="EMBL/GenBank/DDBJ databases">
        <title>Tritrichomonas musculus Genome.</title>
        <authorList>
            <person name="Alves-Ferreira E."/>
            <person name="Grigg M."/>
            <person name="Lorenzi H."/>
            <person name="Galac M."/>
        </authorList>
    </citation>
    <scope>NUCLEOTIDE SEQUENCE [LARGE SCALE GENOMIC DNA]</scope>
    <source>
        <strain evidence="1 2">EAF2021</strain>
    </source>
</reference>